<dbReference type="Proteomes" id="UP000066487">
    <property type="component" value="Chromosome"/>
</dbReference>
<dbReference type="Pfam" id="PF14301">
    <property type="entry name" value="DUF4376"/>
    <property type="match status" value="1"/>
</dbReference>
<keyword evidence="1" id="KW-0175">Coiled coil</keyword>
<feature type="coiled-coil region" evidence="1">
    <location>
        <begin position="200"/>
        <end position="227"/>
    </location>
</feature>
<dbReference type="RefSeq" id="WP_054593123.1">
    <property type="nucleotide sequence ID" value="NZ_CP012830.1"/>
</dbReference>
<accession>A0A0N9VN10</accession>
<proteinExistence type="predicted"/>
<name>A0A0N9VN10_PSEFL</name>
<evidence type="ECO:0000313" key="4">
    <source>
        <dbReference type="Proteomes" id="UP000066487"/>
    </source>
</evidence>
<reference evidence="4" key="1">
    <citation type="submission" date="2015-09" db="EMBL/GenBank/DDBJ databases">
        <title>Whole genome sequence of Pseudomonas fluorescens FW300-N2E3.</title>
        <authorList>
            <person name="Ray J."/>
            <person name="Melnyk R."/>
            <person name="Deutschbauer A."/>
        </authorList>
    </citation>
    <scope>NUCLEOTIDE SEQUENCE [LARGE SCALE GENOMIC DNA]</scope>
    <source>
        <strain evidence="4">FW300-N2E3</strain>
    </source>
</reference>
<evidence type="ECO:0000256" key="1">
    <source>
        <dbReference type="SAM" id="Coils"/>
    </source>
</evidence>
<evidence type="ECO:0000259" key="2">
    <source>
        <dbReference type="Pfam" id="PF14301"/>
    </source>
</evidence>
<evidence type="ECO:0000313" key="3">
    <source>
        <dbReference type="EMBL" id="ALH99519.1"/>
    </source>
</evidence>
<feature type="domain" description="DUF4376" evidence="2">
    <location>
        <begin position="120"/>
        <end position="219"/>
    </location>
</feature>
<dbReference type="EMBL" id="CP012830">
    <property type="protein sequence ID" value="ALH99519.1"/>
    <property type="molecule type" value="Genomic_DNA"/>
</dbReference>
<organism evidence="3 4">
    <name type="scientific">Pseudomonas fluorescens</name>
    <dbReference type="NCBI Taxonomy" id="294"/>
    <lineage>
        <taxon>Bacteria</taxon>
        <taxon>Pseudomonadati</taxon>
        <taxon>Pseudomonadota</taxon>
        <taxon>Gammaproteobacteria</taxon>
        <taxon>Pseudomonadales</taxon>
        <taxon>Pseudomonadaceae</taxon>
        <taxon>Pseudomonas</taxon>
    </lineage>
</organism>
<dbReference type="OrthoDB" id="6692826at2"/>
<dbReference type="InterPro" id="IPR025484">
    <property type="entry name" value="DUF4376"/>
</dbReference>
<dbReference type="AlphaFoldDB" id="A0A0N9VN10"/>
<gene>
    <name evidence="3" type="ORF">AO353_00130</name>
</gene>
<protein>
    <recommendedName>
        <fullName evidence="2">DUF4376 domain-containing protein</fullName>
    </recommendedName>
</protein>
<sequence>MTEKIVYQASPQGLYIGPVLADPCPIEEGVFLVPAGCVEVAPPDAPEHKVAHWNGKKWQLLDYFEKVTVYSITTGESLVLDGMRPMPSGYTLKQPGPNQIWKGGKWVDDVEVILASLYQKKLAAIGADCSSYIQGGFSSQALGWSFRYASELEDQLNLTGLILAQIDADYPCYDEHQVKAFRPHTAEQLQEVGKDLAKFRQVALQHAESLKQELAKALEKKDIKAMQTITWAPSA</sequence>
<reference evidence="3 4" key="2">
    <citation type="journal article" date="2018" name="Nature">
        <title>Mutant phenotypes for thousands of bacterial genes of unknown function.</title>
        <authorList>
            <person name="Price M.N."/>
            <person name="Wetmore K.M."/>
            <person name="Waters R.J."/>
            <person name="Callaghan M."/>
            <person name="Ray J."/>
            <person name="Liu H."/>
            <person name="Kuehl J.V."/>
            <person name="Melnyk R.A."/>
            <person name="Lamson J.S."/>
            <person name="Suh Y."/>
            <person name="Carlson H.K."/>
            <person name="Esquivel Z."/>
            <person name="Sadeeshkumar H."/>
            <person name="Chakraborty R."/>
            <person name="Zane G.M."/>
            <person name="Rubin B.E."/>
            <person name="Wall J.D."/>
            <person name="Visel A."/>
            <person name="Bristow J."/>
            <person name="Blow M.J."/>
            <person name="Arkin A.P."/>
            <person name="Deutschbauer A.M."/>
        </authorList>
    </citation>
    <scope>NUCLEOTIDE SEQUENCE [LARGE SCALE GENOMIC DNA]</scope>
    <source>
        <strain evidence="3 4">FW300-N2E3</strain>
    </source>
</reference>